<gene>
    <name evidence="7" type="ORF">K529_017430</name>
</gene>
<dbReference type="Proteomes" id="UP000013243">
    <property type="component" value="Plasmid unnamed1"/>
</dbReference>
<dbReference type="InterPro" id="IPR009915">
    <property type="entry name" value="NnrU_dom"/>
</dbReference>
<dbReference type="GO" id="GO:0016020">
    <property type="term" value="C:membrane"/>
    <property type="evidence" value="ECO:0007669"/>
    <property type="project" value="UniProtKB-SubCell"/>
</dbReference>
<keyword evidence="3 5" id="KW-1133">Transmembrane helix</keyword>
<dbReference type="RefSeq" id="WP_005673154.1">
    <property type="nucleotide sequence ID" value="NZ_CP015231.1"/>
</dbReference>
<reference evidence="7 8" key="1">
    <citation type="journal article" date="2016" name="ISME J.">
        <title>Global occurrence and heterogeneity of the Roseobacter-clade species Ruegeria mobilis.</title>
        <authorList>
            <person name="Sonnenschein E."/>
            <person name="Gram L."/>
        </authorList>
    </citation>
    <scope>NUCLEOTIDE SEQUENCE [LARGE SCALE GENOMIC DNA]</scope>
    <source>
        <strain evidence="7 8">F1926</strain>
        <plasmid evidence="7 8">unnamed1</plasmid>
    </source>
</reference>
<comment type="subcellular location">
    <subcellularLocation>
        <location evidence="1">Membrane</location>
        <topology evidence="1">Multi-pass membrane protein</topology>
    </subcellularLocation>
</comment>
<name>A0A1B1A7L9_9RHOB</name>
<dbReference type="AlphaFoldDB" id="A0A1B1A7L9"/>
<feature type="transmembrane region" description="Helical" evidence="5">
    <location>
        <begin position="6"/>
        <end position="26"/>
    </location>
</feature>
<evidence type="ECO:0000256" key="2">
    <source>
        <dbReference type="ARBA" id="ARBA00022692"/>
    </source>
</evidence>
<keyword evidence="2 5" id="KW-0812">Transmembrane</keyword>
<sequence>MTGWIEFIVAVAAFMLSHLLPRVGGLRGNLIKRLGRRAYFALYGLASLILLGWVISAAGRAPYIELWPQAPWTRWIPFVATPIAFVLAACGIGAGLPGSLGASRRREYDPTHPGFAAITRHPVLLALTLWALAHLPPNGDLSHVLLFGLFALFSLLAMPAFDRRALRTIGPGAFAAAPILSLRPVFDHAWWQENTRAVMLRGAVGVLLWCLVLHLHASAIGAWPFPG</sequence>
<evidence type="ECO:0000256" key="5">
    <source>
        <dbReference type="SAM" id="Phobius"/>
    </source>
</evidence>
<feature type="transmembrane region" description="Helical" evidence="5">
    <location>
        <begin position="206"/>
        <end position="225"/>
    </location>
</feature>
<feature type="transmembrane region" description="Helical" evidence="5">
    <location>
        <begin position="141"/>
        <end position="161"/>
    </location>
</feature>
<proteinExistence type="predicted"/>
<feature type="transmembrane region" description="Helical" evidence="5">
    <location>
        <begin position="117"/>
        <end position="135"/>
    </location>
</feature>
<dbReference type="KEGG" id="rmb:K529_017430"/>
<evidence type="ECO:0000256" key="4">
    <source>
        <dbReference type="ARBA" id="ARBA00023136"/>
    </source>
</evidence>
<feature type="transmembrane region" description="Helical" evidence="5">
    <location>
        <begin position="75"/>
        <end position="96"/>
    </location>
</feature>
<keyword evidence="7" id="KW-0614">Plasmid</keyword>
<dbReference type="OrthoDB" id="7828645at2"/>
<evidence type="ECO:0000313" key="8">
    <source>
        <dbReference type="Proteomes" id="UP000013243"/>
    </source>
</evidence>
<dbReference type="EMBL" id="CP015231">
    <property type="protein sequence ID" value="ANP42553.1"/>
    <property type="molecule type" value="Genomic_DNA"/>
</dbReference>
<evidence type="ECO:0000259" key="6">
    <source>
        <dbReference type="Pfam" id="PF07298"/>
    </source>
</evidence>
<evidence type="ECO:0000256" key="3">
    <source>
        <dbReference type="ARBA" id="ARBA00022989"/>
    </source>
</evidence>
<organism evidence="7 8">
    <name type="scientific">Tritonibacter mobilis F1926</name>
    <dbReference type="NCBI Taxonomy" id="1265309"/>
    <lineage>
        <taxon>Bacteria</taxon>
        <taxon>Pseudomonadati</taxon>
        <taxon>Pseudomonadota</taxon>
        <taxon>Alphaproteobacteria</taxon>
        <taxon>Rhodobacterales</taxon>
        <taxon>Paracoccaceae</taxon>
        <taxon>Tritonibacter</taxon>
    </lineage>
</organism>
<dbReference type="GeneID" id="28251654"/>
<keyword evidence="4 5" id="KW-0472">Membrane</keyword>
<evidence type="ECO:0000313" key="7">
    <source>
        <dbReference type="EMBL" id="ANP42553.1"/>
    </source>
</evidence>
<protein>
    <submittedName>
        <fullName evidence="7">NnrU family protein</fullName>
    </submittedName>
</protein>
<dbReference type="Pfam" id="PF07298">
    <property type="entry name" value="NnrU"/>
    <property type="match status" value="1"/>
</dbReference>
<geneLocation type="plasmid" evidence="7 8">
    <name>unnamed1</name>
</geneLocation>
<evidence type="ECO:0000256" key="1">
    <source>
        <dbReference type="ARBA" id="ARBA00004141"/>
    </source>
</evidence>
<feature type="domain" description="NnrU" evidence="6">
    <location>
        <begin position="7"/>
        <end position="224"/>
    </location>
</feature>
<feature type="transmembrane region" description="Helical" evidence="5">
    <location>
        <begin position="38"/>
        <end position="55"/>
    </location>
</feature>
<accession>A0A1B1A7L9</accession>